<reference evidence="1 2" key="1">
    <citation type="submission" date="2020-10" db="EMBL/GenBank/DDBJ databases">
        <title>Sequencing the genomes of 1000 actinobacteria strains.</title>
        <authorList>
            <person name="Klenk H.-P."/>
        </authorList>
    </citation>
    <scope>NUCLEOTIDE SEQUENCE [LARGE SCALE GENOMIC DNA]</scope>
    <source>
        <strain evidence="1 2">DSM 45157</strain>
    </source>
</reference>
<proteinExistence type="predicted"/>
<comment type="caution">
    <text evidence="1">The sequence shown here is derived from an EMBL/GenBank/DDBJ whole genome shotgun (WGS) entry which is preliminary data.</text>
</comment>
<evidence type="ECO:0000313" key="2">
    <source>
        <dbReference type="Proteomes" id="UP000598217"/>
    </source>
</evidence>
<protein>
    <recommendedName>
        <fullName evidence="3">Knr4/Smi1-like domain-containing protein</fullName>
    </recommendedName>
</protein>
<organism evidence="1 2">
    <name type="scientific">Nocardiopsis terrae</name>
    <dbReference type="NCBI Taxonomy" id="372655"/>
    <lineage>
        <taxon>Bacteria</taxon>
        <taxon>Bacillati</taxon>
        <taxon>Actinomycetota</taxon>
        <taxon>Actinomycetes</taxon>
        <taxon>Streptosporangiales</taxon>
        <taxon>Nocardiopsidaceae</taxon>
        <taxon>Nocardiopsis</taxon>
    </lineage>
</organism>
<sequence length="240" mass="26889">MTTTFDFAGALAQGLGSRNGAWEFLRAYAAHWADGLDENDGWREADLDAAENRLGLRLPTALREAYRLFARREDLTGNHDRLLAPDELHVDAAREALVFRHENQGAASWGILLETLHEEDPAVLVRADLADRSAERWEPWTERFSACCVELVLSESLLADSALCGFLYEPAEEDLRMLEETCLRLPSPDRPGEGSGPGMRWFLGQDVLVRDDGAGLLVRGLTPEALVRFRDLTRGEWLEL</sequence>
<accession>A0ABR9HI69</accession>
<dbReference type="RefSeq" id="WP_191269212.1">
    <property type="nucleotide sequence ID" value="NZ_BMXJ01000003.1"/>
</dbReference>
<evidence type="ECO:0000313" key="1">
    <source>
        <dbReference type="EMBL" id="MBE1458724.1"/>
    </source>
</evidence>
<dbReference type="Proteomes" id="UP000598217">
    <property type="component" value="Unassembled WGS sequence"/>
</dbReference>
<name>A0ABR9HI69_9ACTN</name>
<evidence type="ECO:0008006" key="3">
    <source>
        <dbReference type="Google" id="ProtNLM"/>
    </source>
</evidence>
<gene>
    <name evidence="1" type="ORF">H4W79_002938</name>
</gene>
<dbReference type="EMBL" id="JADBDY010000001">
    <property type="protein sequence ID" value="MBE1458724.1"/>
    <property type="molecule type" value="Genomic_DNA"/>
</dbReference>
<keyword evidence="2" id="KW-1185">Reference proteome</keyword>